<evidence type="ECO:0000313" key="1">
    <source>
        <dbReference type="EMBL" id="KAA3488143.1"/>
    </source>
</evidence>
<dbReference type="OrthoDB" id="996762at2759"/>
<gene>
    <name evidence="1" type="ORF">EPI10_031918</name>
</gene>
<evidence type="ECO:0000313" key="2">
    <source>
        <dbReference type="Proteomes" id="UP000325315"/>
    </source>
</evidence>
<reference evidence="2" key="1">
    <citation type="journal article" date="2019" name="Plant Biotechnol. J.">
        <title>Genome sequencing of the Australian wild diploid species Gossypium australe highlights disease resistance and delayed gland morphogenesis.</title>
        <authorList>
            <person name="Cai Y."/>
            <person name="Cai X."/>
            <person name="Wang Q."/>
            <person name="Wang P."/>
            <person name="Zhang Y."/>
            <person name="Cai C."/>
            <person name="Xu Y."/>
            <person name="Wang K."/>
            <person name="Zhou Z."/>
            <person name="Wang C."/>
            <person name="Geng S."/>
            <person name="Li B."/>
            <person name="Dong Q."/>
            <person name="Hou Y."/>
            <person name="Wang H."/>
            <person name="Ai P."/>
            <person name="Liu Z."/>
            <person name="Yi F."/>
            <person name="Sun M."/>
            <person name="An G."/>
            <person name="Cheng J."/>
            <person name="Zhang Y."/>
            <person name="Shi Q."/>
            <person name="Xie Y."/>
            <person name="Shi X."/>
            <person name="Chang Y."/>
            <person name="Huang F."/>
            <person name="Chen Y."/>
            <person name="Hong S."/>
            <person name="Mi L."/>
            <person name="Sun Q."/>
            <person name="Zhang L."/>
            <person name="Zhou B."/>
            <person name="Peng R."/>
            <person name="Zhang X."/>
            <person name="Liu F."/>
        </authorList>
    </citation>
    <scope>NUCLEOTIDE SEQUENCE [LARGE SCALE GENOMIC DNA]</scope>
    <source>
        <strain evidence="2">cv. PA1801</strain>
    </source>
</reference>
<proteinExistence type="predicted"/>
<protein>
    <submittedName>
        <fullName evidence="1">Transposon Ty3-G Gag-Pol polyprotein</fullName>
    </submittedName>
</protein>
<dbReference type="Proteomes" id="UP000325315">
    <property type="component" value="Unassembled WGS sequence"/>
</dbReference>
<comment type="caution">
    <text evidence="1">The sequence shown here is derived from an EMBL/GenBank/DDBJ whole genome shotgun (WGS) entry which is preliminary data.</text>
</comment>
<dbReference type="AlphaFoldDB" id="A0A5B6X328"/>
<dbReference type="PANTHER" id="PTHR46148">
    <property type="entry name" value="CHROMO DOMAIN-CONTAINING PROTEIN"/>
    <property type="match status" value="1"/>
</dbReference>
<dbReference type="EMBL" id="SMMG02000001">
    <property type="protein sequence ID" value="KAA3488143.1"/>
    <property type="molecule type" value="Genomic_DNA"/>
</dbReference>
<keyword evidence="2" id="KW-1185">Reference proteome</keyword>
<sequence>MLRSCVVDFCGSWEEFLPLAMAPYEALYSCTCCTLLCWTELGDKKIMGLDMVIETEDKLQTDRNLMRILRGGKLSLVWGIKFFLRYLHGKRFYGLAVKSSCKQVGPVTYQLQLPPDLDCPYDVFCVSLLRWYWFDSLHIVLVEEIKLRLNLSFEEDSV</sequence>
<dbReference type="PANTHER" id="PTHR46148:SF44">
    <property type="entry name" value="GAG-POL POLYPROTEIN"/>
    <property type="match status" value="1"/>
</dbReference>
<organism evidence="1 2">
    <name type="scientific">Gossypium australe</name>
    <dbReference type="NCBI Taxonomy" id="47621"/>
    <lineage>
        <taxon>Eukaryota</taxon>
        <taxon>Viridiplantae</taxon>
        <taxon>Streptophyta</taxon>
        <taxon>Embryophyta</taxon>
        <taxon>Tracheophyta</taxon>
        <taxon>Spermatophyta</taxon>
        <taxon>Magnoliopsida</taxon>
        <taxon>eudicotyledons</taxon>
        <taxon>Gunneridae</taxon>
        <taxon>Pentapetalae</taxon>
        <taxon>rosids</taxon>
        <taxon>malvids</taxon>
        <taxon>Malvales</taxon>
        <taxon>Malvaceae</taxon>
        <taxon>Malvoideae</taxon>
        <taxon>Gossypium</taxon>
    </lineage>
</organism>
<name>A0A5B6X328_9ROSI</name>
<accession>A0A5B6X328</accession>